<keyword evidence="12" id="KW-1185">Reference proteome</keyword>
<feature type="transmembrane region" description="Helical" evidence="9">
    <location>
        <begin position="314"/>
        <end position="332"/>
    </location>
</feature>
<keyword evidence="5 9" id="KW-0812">Transmembrane</keyword>
<evidence type="ECO:0000256" key="8">
    <source>
        <dbReference type="ARBA" id="ARBA00038435"/>
    </source>
</evidence>
<evidence type="ECO:0000256" key="3">
    <source>
        <dbReference type="ARBA" id="ARBA00022449"/>
    </source>
</evidence>
<keyword evidence="7 9" id="KW-0472">Membrane</keyword>
<feature type="transmembrane region" description="Helical" evidence="9">
    <location>
        <begin position="247"/>
        <end position="267"/>
    </location>
</feature>
<feature type="transmembrane region" description="Helical" evidence="9">
    <location>
        <begin position="165"/>
        <end position="198"/>
    </location>
</feature>
<dbReference type="Proteomes" id="UP001256827">
    <property type="component" value="Chromosome"/>
</dbReference>
<evidence type="ECO:0000313" key="12">
    <source>
        <dbReference type="Proteomes" id="UP001256827"/>
    </source>
</evidence>
<dbReference type="EMBL" id="CP134050">
    <property type="protein sequence ID" value="WNC16199.1"/>
    <property type="molecule type" value="Genomic_DNA"/>
</dbReference>
<evidence type="ECO:0000256" key="5">
    <source>
        <dbReference type="ARBA" id="ARBA00022692"/>
    </source>
</evidence>
<evidence type="ECO:0000256" key="4">
    <source>
        <dbReference type="ARBA" id="ARBA00022475"/>
    </source>
</evidence>
<keyword evidence="4" id="KW-1003">Cell membrane</keyword>
<proteinExistence type="inferred from homology"/>
<feature type="transmembrane region" description="Helical" evidence="9">
    <location>
        <begin position="405"/>
        <end position="422"/>
    </location>
</feature>
<reference evidence="11 12" key="1">
    <citation type="submission" date="2023-09" db="EMBL/GenBank/DDBJ databases">
        <title>Complete Genome and Methylome dissection of Bacillus brevis NEB573 original source of BbsI restriction endonuclease.</title>
        <authorList>
            <person name="Fomenkov A."/>
            <person name="Roberts R.D."/>
        </authorList>
    </citation>
    <scope>NUCLEOTIDE SEQUENCE [LARGE SCALE GENOMIC DNA]</scope>
    <source>
        <strain evidence="11 12">NEB573</strain>
    </source>
</reference>
<comment type="subcellular location">
    <subcellularLocation>
        <location evidence="1">Cell membrane</location>
        <topology evidence="1">Multi-pass membrane protein</topology>
    </subcellularLocation>
</comment>
<gene>
    <name evidence="11" type="primary">nhaC</name>
    <name evidence="11" type="ORF">RGB73_07745</name>
</gene>
<feature type="transmembrane region" description="Helical" evidence="9">
    <location>
        <begin position="70"/>
        <end position="87"/>
    </location>
</feature>
<keyword evidence="6 9" id="KW-1133">Transmembrane helix</keyword>
<dbReference type="PANTHER" id="PTHR33451:SF6">
    <property type="entry name" value="NA(+)_H(+) ANTIPORTER NHAC"/>
    <property type="match status" value="1"/>
</dbReference>
<evidence type="ECO:0000256" key="7">
    <source>
        <dbReference type="ARBA" id="ARBA00023136"/>
    </source>
</evidence>
<dbReference type="InterPro" id="IPR004770">
    <property type="entry name" value="Na/H_antiport_NhaC"/>
</dbReference>
<accession>A0ABY9T9P9</accession>
<feature type="transmembrane region" description="Helical" evidence="9">
    <location>
        <begin position="485"/>
        <end position="504"/>
    </location>
</feature>
<dbReference type="Pfam" id="PF03553">
    <property type="entry name" value="Na_H_antiporter"/>
    <property type="match status" value="1"/>
</dbReference>
<feature type="transmembrane region" description="Helical" evidence="9">
    <location>
        <begin position="287"/>
        <end position="307"/>
    </location>
</feature>
<feature type="transmembrane region" description="Helical" evidence="9">
    <location>
        <begin position="369"/>
        <end position="393"/>
    </location>
</feature>
<feature type="transmembrane region" description="Helical" evidence="9">
    <location>
        <begin position="93"/>
        <end position="111"/>
    </location>
</feature>
<protein>
    <submittedName>
        <fullName evidence="11">Na+/H+ antiporter NhaC</fullName>
    </submittedName>
</protein>
<evidence type="ECO:0000256" key="2">
    <source>
        <dbReference type="ARBA" id="ARBA00022448"/>
    </source>
</evidence>
<feature type="transmembrane region" description="Helical" evidence="9">
    <location>
        <begin position="123"/>
        <end position="145"/>
    </location>
</feature>
<sequence length="509" mass="55039">MGNCLLLLIILRFQIQSISLTNQSVRDKVPLSHLNAQKHKSTKTPLLLWVVHIQQGVAMMNKSLSFSQSVWVLVAVFAILFPALFWGKVEPHMPLLLATVVAATLLRLYGIPWKRMEEGIVKGIQSAIAPMLILCLIGILIGVWMMSGTVPTILHLGISVIRPEYFTVSALFLTIIVSTVTGSSFTTISTVGVALMGVSTALGLDPLMTAGAIISGACFGDKMSPLSDTTNFAAAVAGIPLMTHVKFMTFTAVPALAVTALFFGLQGQTVQVNLDAIEEIRLSLEQHFHLGVLTLIPAFVVLVCSALRKPILPTLVFGIVSGVLTAALVQGVHSPTEWMNVMQNGFVSEIPNEAVKAIVDRGGLLSMTWSLALILIALSLGGLLQSCGVFHGLFSGLIQRIKRDAALVSLAGSSSILVNVLTGEQYLSILLPGQMFRDAFDERRIAGQRLSRTLEDCGTLVNPLIPWGVSGAFFTSALHVSTIDYLPYVTYLWLSPVFTFLFAWRRQKA</sequence>
<evidence type="ECO:0000313" key="11">
    <source>
        <dbReference type="EMBL" id="WNC16199.1"/>
    </source>
</evidence>
<comment type="similarity">
    <text evidence="8">Belongs to the NhaC Na(+)/H(+) (TC 2.A.35) antiporter family.</text>
</comment>
<evidence type="ECO:0000256" key="6">
    <source>
        <dbReference type="ARBA" id="ARBA00022989"/>
    </source>
</evidence>
<keyword evidence="3" id="KW-0050">Antiport</keyword>
<evidence type="ECO:0000259" key="10">
    <source>
        <dbReference type="Pfam" id="PF03553"/>
    </source>
</evidence>
<organism evidence="11 12">
    <name type="scientific">Brevibacillus brevis</name>
    <name type="common">Bacillus brevis</name>
    <dbReference type="NCBI Taxonomy" id="1393"/>
    <lineage>
        <taxon>Bacteria</taxon>
        <taxon>Bacillati</taxon>
        <taxon>Bacillota</taxon>
        <taxon>Bacilli</taxon>
        <taxon>Bacillales</taxon>
        <taxon>Paenibacillaceae</taxon>
        <taxon>Brevibacillus</taxon>
    </lineage>
</organism>
<dbReference type="PANTHER" id="PTHR33451">
    <property type="entry name" value="MALATE-2H(+)/NA(+)-LACTATE ANTIPORTER"/>
    <property type="match status" value="1"/>
</dbReference>
<keyword evidence="2" id="KW-0813">Transport</keyword>
<name>A0ABY9T9P9_BREBE</name>
<dbReference type="InterPro" id="IPR052180">
    <property type="entry name" value="NhaC_Na-H+_Antiporter"/>
</dbReference>
<dbReference type="InterPro" id="IPR018461">
    <property type="entry name" value="Na/H_Antiport_NhaC-like_C"/>
</dbReference>
<evidence type="ECO:0000256" key="1">
    <source>
        <dbReference type="ARBA" id="ARBA00004651"/>
    </source>
</evidence>
<feature type="domain" description="Na+/H+ antiporter NhaC-like C-terminal" evidence="10">
    <location>
        <begin position="216"/>
        <end position="503"/>
    </location>
</feature>
<evidence type="ECO:0000256" key="9">
    <source>
        <dbReference type="SAM" id="Phobius"/>
    </source>
</evidence>
<dbReference type="NCBIfam" id="TIGR00931">
    <property type="entry name" value="antiport_nhaC"/>
    <property type="match status" value="1"/>
</dbReference>